<dbReference type="SUPFAM" id="SSF52440">
    <property type="entry name" value="PreATP-grasp domain"/>
    <property type="match status" value="1"/>
</dbReference>
<dbReference type="InterPro" id="IPR040570">
    <property type="entry name" value="LAL_C2"/>
</dbReference>
<dbReference type="Pfam" id="PF18603">
    <property type="entry name" value="LAL_C2"/>
    <property type="match status" value="1"/>
</dbReference>
<evidence type="ECO:0000256" key="3">
    <source>
        <dbReference type="ARBA" id="ARBA00022840"/>
    </source>
</evidence>
<dbReference type="SUPFAM" id="SSF56059">
    <property type="entry name" value="Glutathione synthetase ATP-binding domain-like"/>
    <property type="match status" value="1"/>
</dbReference>
<dbReference type="GO" id="GO:0046872">
    <property type="term" value="F:metal ion binding"/>
    <property type="evidence" value="ECO:0007669"/>
    <property type="project" value="InterPro"/>
</dbReference>
<keyword evidence="1" id="KW-0436">Ligase</keyword>
<keyword evidence="2 4" id="KW-0547">Nucleotide-binding</keyword>
<dbReference type="InterPro" id="IPR016185">
    <property type="entry name" value="PreATP-grasp_dom_sf"/>
</dbReference>
<dbReference type="RefSeq" id="WP_257530775.1">
    <property type="nucleotide sequence ID" value="NZ_JANKAS010000006.1"/>
</dbReference>
<organism evidence="6 7">
    <name type="scientific">Irregularibacter muris</name>
    <dbReference type="NCBI Taxonomy" id="1796619"/>
    <lineage>
        <taxon>Bacteria</taxon>
        <taxon>Bacillati</taxon>
        <taxon>Bacillota</taxon>
        <taxon>Clostridia</taxon>
        <taxon>Eubacteriales</taxon>
        <taxon>Eubacteriaceae</taxon>
        <taxon>Irregularibacter</taxon>
    </lineage>
</organism>
<sequence>MRLLILGGGNNQLNGIKRAVQKGHEVVLTDYYPDAPGRAYAKYNEVVSTFDVEGNIEVAKKYSVDGVMTLGTDQPVYTVSRVASALNLPQFLDIDTAEAVTNKKIMKGIFTKHNLPTVKYRFLNQDCTEKDWEGMKFPVVLKPLDSQGQRGVYKLHSSQEIKDNIQSTLSFSRQREALLEEFYESDEITISAWVEKGIPHILTITDRETFQRAKHIGICFAHAFPSKHMEEYPTMKNLVDNITKAFGIKEGPLYVQLLVGAEGILINEIACRIGGAYEDLFIPYLTGVDILDRVIDFSLKGKMPSPIEPYCILENNKYLSTQLFFARAGRVKQITPVKELKKLPGLLYAGYNIVEGKELPVIENATARAGFMIIEGANKEELSRNINHAFTHLQILNEKNENLTLQYKIY</sequence>
<dbReference type="EMBL" id="JANKAS010000006">
    <property type="protein sequence ID" value="MCR1898938.1"/>
    <property type="molecule type" value="Genomic_DNA"/>
</dbReference>
<comment type="caution">
    <text evidence="6">The sequence shown here is derived from an EMBL/GenBank/DDBJ whole genome shotgun (WGS) entry which is preliminary data.</text>
</comment>
<evidence type="ECO:0000313" key="7">
    <source>
        <dbReference type="Proteomes" id="UP001205748"/>
    </source>
</evidence>
<dbReference type="PANTHER" id="PTHR43585:SF2">
    <property type="entry name" value="ATP-GRASP ENZYME FSQD"/>
    <property type="match status" value="1"/>
</dbReference>
<dbReference type="PROSITE" id="PS50975">
    <property type="entry name" value="ATP_GRASP"/>
    <property type="match status" value="1"/>
</dbReference>
<evidence type="ECO:0000256" key="1">
    <source>
        <dbReference type="ARBA" id="ARBA00022598"/>
    </source>
</evidence>
<dbReference type="Pfam" id="PF13535">
    <property type="entry name" value="ATP-grasp_4"/>
    <property type="match status" value="1"/>
</dbReference>
<name>A0AAE3L3W2_9FIRM</name>
<dbReference type="InterPro" id="IPR052032">
    <property type="entry name" value="ATP-dep_AA_Ligase"/>
</dbReference>
<reference evidence="6" key="1">
    <citation type="submission" date="2022-07" db="EMBL/GenBank/DDBJ databases">
        <title>Enhanced cultured diversity of the mouse gut microbiota enables custom-made synthetic communities.</title>
        <authorList>
            <person name="Afrizal A."/>
        </authorList>
    </citation>
    <scope>NUCLEOTIDE SEQUENCE</scope>
    <source>
        <strain evidence="6">DSM 28593</strain>
    </source>
</reference>
<dbReference type="Proteomes" id="UP001205748">
    <property type="component" value="Unassembled WGS sequence"/>
</dbReference>
<evidence type="ECO:0000313" key="6">
    <source>
        <dbReference type="EMBL" id="MCR1898938.1"/>
    </source>
</evidence>
<protein>
    <submittedName>
        <fullName evidence="6">ATP-grasp domain-containing protein</fullName>
    </submittedName>
</protein>
<evidence type="ECO:0000256" key="2">
    <source>
        <dbReference type="ARBA" id="ARBA00022741"/>
    </source>
</evidence>
<evidence type="ECO:0000256" key="4">
    <source>
        <dbReference type="PROSITE-ProRule" id="PRU00409"/>
    </source>
</evidence>
<accession>A0AAE3L3W2</accession>
<dbReference type="InterPro" id="IPR011761">
    <property type="entry name" value="ATP-grasp"/>
</dbReference>
<proteinExistence type="predicted"/>
<evidence type="ECO:0000259" key="5">
    <source>
        <dbReference type="PROSITE" id="PS50975"/>
    </source>
</evidence>
<dbReference type="Gene3D" id="3.40.50.20">
    <property type="match status" value="1"/>
</dbReference>
<dbReference type="Gene3D" id="3.30.470.20">
    <property type="entry name" value="ATP-grasp fold, B domain"/>
    <property type="match status" value="1"/>
</dbReference>
<keyword evidence="7" id="KW-1185">Reference proteome</keyword>
<gene>
    <name evidence="6" type="ORF">NSA47_08070</name>
</gene>
<dbReference type="GO" id="GO:0016874">
    <property type="term" value="F:ligase activity"/>
    <property type="evidence" value="ECO:0007669"/>
    <property type="project" value="UniProtKB-KW"/>
</dbReference>
<dbReference type="GO" id="GO:0005524">
    <property type="term" value="F:ATP binding"/>
    <property type="evidence" value="ECO:0007669"/>
    <property type="project" value="UniProtKB-UniRule"/>
</dbReference>
<feature type="domain" description="ATP-grasp" evidence="5">
    <location>
        <begin position="107"/>
        <end position="299"/>
    </location>
</feature>
<keyword evidence="3 4" id="KW-0067">ATP-binding</keyword>
<dbReference type="AlphaFoldDB" id="A0AAE3L3W2"/>
<dbReference type="PANTHER" id="PTHR43585">
    <property type="entry name" value="FUMIPYRROLE BIOSYNTHESIS PROTEIN C"/>
    <property type="match status" value="1"/>
</dbReference>